<evidence type="ECO:0000256" key="6">
    <source>
        <dbReference type="ARBA" id="ARBA00023136"/>
    </source>
</evidence>
<dbReference type="InterPro" id="IPR013685">
    <property type="entry name" value="POTRA_FtsQ_type"/>
</dbReference>
<evidence type="ECO:0000313" key="10">
    <source>
        <dbReference type="Proteomes" id="UP000199515"/>
    </source>
</evidence>
<dbReference type="InterPro" id="IPR005548">
    <property type="entry name" value="Cell_div_FtsQ/DivIB_C"/>
</dbReference>
<keyword evidence="6" id="KW-0472">Membrane</keyword>
<evidence type="ECO:0000256" key="1">
    <source>
        <dbReference type="ARBA" id="ARBA00004370"/>
    </source>
</evidence>
<dbReference type="Proteomes" id="UP000199515">
    <property type="component" value="Unassembled WGS sequence"/>
</dbReference>
<feature type="domain" description="POTRA" evidence="8">
    <location>
        <begin position="17"/>
        <end position="85"/>
    </location>
</feature>
<dbReference type="EMBL" id="FNON01000004">
    <property type="protein sequence ID" value="SDY00313.1"/>
    <property type="molecule type" value="Genomic_DNA"/>
</dbReference>
<dbReference type="AlphaFoldDB" id="A0A1H3GAF8"/>
<accession>A0A1H3GAF8</accession>
<protein>
    <submittedName>
        <fullName evidence="9">Cell division protein FtsQ</fullName>
    </submittedName>
</protein>
<dbReference type="Pfam" id="PF08478">
    <property type="entry name" value="POTRA_1"/>
    <property type="match status" value="1"/>
</dbReference>
<dbReference type="InterPro" id="IPR034746">
    <property type="entry name" value="POTRA"/>
</dbReference>
<evidence type="ECO:0000259" key="8">
    <source>
        <dbReference type="PROSITE" id="PS51779"/>
    </source>
</evidence>
<reference evidence="9 10" key="1">
    <citation type="submission" date="2016-10" db="EMBL/GenBank/DDBJ databases">
        <authorList>
            <person name="de Groot N.N."/>
        </authorList>
    </citation>
    <scope>NUCLEOTIDE SEQUENCE [LARGE SCALE GENOMIC DNA]</scope>
    <source>
        <strain evidence="9 10">CPCC 202699</strain>
    </source>
</reference>
<dbReference type="PANTHER" id="PTHR37820:SF1">
    <property type="entry name" value="CELL DIVISION PROTEIN FTSQ"/>
    <property type="match status" value="1"/>
</dbReference>
<evidence type="ECO:0000256" key="7">
    <source>
        <dbReference type="ARBA" id="ARBA00023306"/>
    </source>
</evidence>
<keyword evidence="3 9" id="KW-0132">Cell division</keyword>
<keyword evidence="10" id="KW-1185">Reference proteome</keyword>
<keyword evidence="5" id="KW-1133">Transmembrane helix</keyword>
<dbReference type="GO" id="GO:0051301">
    <property type="term" value="P:cell division"/>
    <property type="evidence" value="ECO:0007669"/>
    <property type="project" value="UniProtKB-KW"/>
</dbReference>
<organism evidence="9 10">
    <name type="scientific">Amycolatopsis xylanica</name>
    <dbReference type="NCBI Taxonomy" id="589385"/>
    <lineage>
        <taxon>Bacteria</taxon>
        <taxon>Bacillati</taxon>
        <taxon>Actinomycetota</taxon>
        <taxon>Actinomycetes</taxon>
        <taxon>Pseudonocardiales</taxon>
        <taxon>Pseudonocardiaceae</taxon>
        <taxon>Amycolatopsis</taxon>
    </lineage>
</organism>
<name>A0A1H3GAF8_9PSEU</name>
<dbReference type="STRING" id="589385.SAMN05421504_104188"/>
<dbReference type="PANTHER" id="PTHR37820">
    <property type="entry name" value="CELL DIVISION PROTEIN DIVIB"/>
    <property type="match status" value="1"/>
</dbReference>
<dbReference type="Pfam" id="PF03799">
    <property type="entry name" value="FtsQ_DivIB_C"/>
    <property type="match status" value="1"/>
</dbReference>
<evidence type="ECO:0000256" key="4">
    <source>
        <dbReference type="ARBA" id="ARBA00022692"/>
    </source>
</evidence>
<comment type="subcellular location">
    <subcellularLocation>
        <location evidence="1">Membrane</location>
    </subcellularLocation>
</comment>
<evidence type="ECO:0000256" key="3">
    <source>
        <dbReference type="ARBA" id="ARBA00022618"/>
    </source>
</evidence>
<keyword evidence="2" id="KW-1003">Cell membrane</keyword>
<keyword evidence="4" id="KW-0812">Transmembrane</keyword>
<gene>
    <name evidence="9" type="ORF">SAMN05421504_104188</name>
</gene>
<evidence type="ECO:0000313" key="9">
    <source>
        <dbReference type="EMBL" id="SDY00313.1"/>
    </source>
</evidence>
<evidence type="ECO:0000256" key="2">
    <source>
        <dbReference type="ARBA" id="ARBA00022475"/>
    </source>
</evidence>
<dbReference type="Gene3D" id="3.10.20.310">
    <property type="entry name" value="membrane protein fhac"/>
    <property type="match status" value="1"/>
</dbReference>
<keyword evidence="7" id="KW-0131">Cell cycle</keyword>
<dbReference type="InterPro" id="IPR050487">
    <property type="entry name" value="FtsQ_DivIB"/>
</dbReference>
<proteinExistence type="predicted"/>
<dbReference type="PROSITE" id="PS51779">
    <property type="entry name" value="POTRA"/>
    <property type="match status" value="1"/>
</dbReference>
<evidence type="ECO:0000256" key="5">
    <source>
        <dbReference type="ARBA" id="ARBA00022989"/>
    </source>
</evidence>
<dbReference type="GO" id="GO:0005886">
    <property type="term" value="C:plasma membrane"/>
    <property type="evidence" value="ECO:0007669"/>
    <property type="project" value="TreeGrafter"/>
</dbReference>
<sequence>MLTVAAFVYLLFFSSMLGLRSVLVVGAQSVSADQIRVVAAAPMDKPMLRLDTDEIRDRVATMPGIATVEVSRSWPSTVEISVTERAAIAFFDTGPAGDGFHLVDGGGVVFKTLKEKPAGLPELKLPLVSADDPVTRAVTAVLGIVPPQLQKQIVSASAKTPGSVEFTLTSGKTVRWGDADQTDRKAKVLAALLTQEGKLYDVSAPELPTVS</sequence>